<keyword evidence="2" id="KW-1185">Reference proteome</keyword>
<organism evidence="1 2">
    <name type="scientific">Staurois parvus</name>
    <dbReference type="NCBI Taxonomy" id="386267"/>
    <lineage>
        <taxon>Eukaryota</taxon>
        <taxon>Metazoa</taxon>
        <taxon>Chordata</taxon>
        <taxon>Craniata</taxon>
        <taxon>Vertebrata</taxon>
        <taxon>Euteleostomi</taxon>
        <taxon>Amphibia</taxon>
        <taxon>Batrachia</taxon>
        <taxon>Anura</taxon>
        <taxon>Neobatrachia</taxon>
        <taxon>Ranoidea</taxon>
        <taxon>Ranidae</taxon>
        <taxon>Staurois</taxon>
    </lineage>
</organism>
<name>A0ABN9HVT7_9NEOB</name>
<dbReference type="EMBL" id="CATNWA010021694">
    <property type="protein sequence ID" value="CAI9623568.1"/>
    <property type="molecule type" value="Genomic_DNA"/>
</dbReference>
<evidence type="ECO:0000313" key="2">
    <source>
        <dbReference type="Proteomes" id="UP001162483"/>
    </source>
</evidence>
<gene>
    <name evidence="1" type="ORF">SPARVUS_LOCUS16502304</name>
</gene>
<evidence type="ECO:0000313" key="1">
    <source>
        <dbReference type="EMBL" id="CAI9623568.1"/>
    </source>
</evidence>
<reference evidence="1" key="1">
    <citation type="submission" date="2023-05" db="EMBL/GenBank/DDBJ databases">
        <authorList>
            <person name="Stuckert A."/>
        </authorList>
    </citation>
    <scope>NUCLEOTIDE SEQUENCE</scope>
</reference>
<comment type="caution">
    <text evidence="1">The sequence shown here is derived from an EMBL/GenBank/DDBJ whole genome shotgun (WGS) entry which is preliminary data.</text>
</comment>
<dbReference type="Proteomes" id="UP001162483">
    <property type="component" value="Unassembled WGS sequence"/>
</dbReference>
<proteinExistence type="predicted"/>
<accession>A0ABN9HVT7</accession>
<protein>
    <submittedName>
        <fullName evidence="1">Uncharacterized protein</fullName>
    </submittedName>
</protein>
<sequence>MFNPVFSDLPLLPLSLTHLLMEQSLGGKLHMLSLVCVAREGFFFLGDFM</sequence>